<comment type="caution">
    <text evidence="3">The sequence shown here is derived from an EMBL/GenBank/DDBJ whole genome shotgun (WGS) entry which is preliminary data.</text>
</comment>
<proteinExistence type="predicted"/>
<feature type="chain" id="PRO_5040907249" evidence="2">
    <location>
        <begin position="21"/>
        <end position="126"/>
    </location>
</feature>
<dbReference type="AlphaFoldDB" id="A0A9W9CVZ3"/>
<keyword evidence="1" id="KW-0472">Membrane</keyword>
<keyword evidence="2" id="KW-0732">Signal</keyword>
<organism evidence="3 4">
    <name type="scientific">Gnomoniopsis smithogilvyi</name>
    <dbReference type="NCBI Taxonomy" id="1191159"/>
    <lineage>
        <taxon>Eukaryota</taxon>
        <taxon>Fungi</taxon>
        <taxon>Dikarya</taxon>
        <taxon>Ascomycota</taxon>
        <taxon>Pezizomycotina</taxon>
        <taxon>Sordariomycetes</taxon>
        <taxon>Sordariomycetidae</taxon>
        <taxon>Diaporthales</taxon>
        <taxon>Gnomoniaceae</taxon>
        <taxon>Gnomoniopsis</taxon>
    </lineage>
</organism>
<accession>A0A9W9CVZ3</accession>
<evidence type="ECO:0000313" key="3">
    <source>
        <dbReference type="EMBL" id="KAJ4389330.1"/>
    </source>
</evidence>
<feature type="transmembrane region" description="Helical" evidence="1">
    <location>
        <begin position="72"/>
        <end position="92"/>
    </location>
</feature>
<keyword evidence="4" id="KW-1185">Reference proteome</keyword>
<feature type="transmembrane region" description="Helical" evidence="1">
    <location>
        <begin position="39"/>
        <end position="60"/>
    </location>
</feature>
<sequence length="126" mass="13944">MITSSSRRLWIIVMFHLCKADWSADGICSTQDILARVKVFLLGGKHFSFLAISFAIVSFTNHTKSQEKLYEMQFSNVLIVITSITTAVSAMPGSNAEQLKVRVDAGPPTERDIAALVEERGLKVIE</sequence>
<keyword evidence="1" id="KW-0812">Transmembrane</keyword>
<dbReference type="EMBL" id="JAPEVB010000004">
    <property type="protein sequence ID" value="KAJ4389330.1"/>
    <property type="molecule type" value="Genomic_DNA"/>
</dbReference>
<evidence type="ECO:0000256" key="2">
    <source>
        <dbReference type="SAM" id="SignalP"/>
    </source>
</evidence>
<protein>
    <submittedName>
        <fullName evidence="3">Uncharacterized protein</fullName>
    </submittedName>
</protein>
<dbReference type="Proteomes" id="UP001140453">
    <property type="component" value="Unassembled WGS sequence"/>
</dbReference>
<keyword evidence="1" id="KW-1133">Transmembrane helix</keyword>
<name>A0A9W9CVZ3_9PEZI</name>
<evidence type="ECO:0000313" key="4">
    <source>
        <dbReference type="Proteomes" id="UP001140453"/>
    </source>
</evidence>
<evidence type="ECO:0000256" key="1">
    <source>
        <dbReference type="SAM" id="Phobius"/>
    </source>
</evidence>
<feature type="signal peptide" evidence="2">
    <location>
        <begin position="1"/>
        <end position="20"/>
    </location>
</feature>
<gene>
    <name evidence="3" type="ORF">N0V93_006796</name>
</gene>
<reference evidence="3" key="1">
    <citation type="submission" date="2022-10" db="EMBL/GenBank/DDBJ databases">
        <title>Tapping the CABI collections for fungal endophytes: first genome assemblies for Collariella, Neodidymelliopsis, Ascochyta clinopodiicola, Didymella pomorum, Didymosphaeria variabile, Neocosmospora piperis and Neocucurbitaria cava.</title>
        <authorList>
            <person name="Hill R."/>
        </authorList>
    </citation>
    <scope>NUCLEOTIDE SEQUENCE</scope>
    <source>
        <strain evidence="3">IMI 355082</strain>
    </source>
</reference>